<name>A0ACB7XY15_9ERIC</name>
<comment type="caution">
    <text evidence="1">The sequence shown here is derived from an EMBL/GenBank/DDBJ whole genome shotgun (WGS) entry which is preliminary data.</text>
</comment>
<reference evidence="1 2" key="1">
    <citation type="journal article" date="2021" name="Hortic Res">
        <title>High-quality reference genome and annotation aids understanding of berry development for evergreen blueberry (Vaccinium darrowii).</title>
        <authorList>
            <person name="Yu J."/>
            <person name="Hulse-Kemp A.M."/>
            <person name="Babiker E."/>
            <person name="Staton M."/>
        </authorList>
    </citation>
    <scope>NUCLEOTIDE SEQUENCE [LARGE SCALE GENOMIC DNA]</scope>
    <source>
        <strain evidence="2">cv. NJ 8807/NJ 8810</strain>
        <tissue evidence="1">Young leaf</tissue>
    </source>
</reference>
<accession>A0ACB7XY15</accession>
<evidence type="ECO:0000313" key="1">
    <source>
        <dbReference type="EMBL" id="KAH7845590.1"/>
    </source>
</evidence>
<evidence type="ECO:0000313" key="2">
    <source>
        <dbReference type="Proteomes" id="UP000828048"/>
    </source>
</evidence>
<dbReference type="EMBL" id="CM037155">
    <property type="protein sequence ID" value="KAH7845590.1"/>
    <property type="molecule type" value="Genomic_DNA"/>
</dbReference>
<proteinExistence type="predicted"/>
<keyword evidence="2" id="KW-1185">Reference proteome</keyword>
<protein>
    <submittedName>
        <fullName evidence="1">Uncharacterized protein</fullName>
    </submittedName>
</protein>
<organism evidence="1 2">
    <name type="scientific">Vaccinium darrowii</name>
    <dbReference type="NCBI Taxonomy" id="229202"/>
    <lineage>
        <taxon>Eukaryota</taxon>
        <taxon>Viridiplantae</taxon>
        <taxon>Streptophyta</taxon>
        <taxon>Embryophyta</taxon>
        <taxon>Tracheophyta</taxon>
        <taxon>Spermatophyta</taxon>
        <taxon>Magnoliopsida</taxon>
        <taxon>eudicotyledons</taxon>
        <taxon>Gunneridae</taxon>
        <taxon>Pentapetalae</taxon>
        <taxon>asterids</taxon>
        <taxon>Ericales</taxon>
        <taxon>Ericaceae</taxon>
        <taxon>Vaccinioideae</taxon>
        <taxon>Vaccinieae</taxon>
        <taxon>Vaccinium</taxon>
    </lineage>
</organism>
<dbReference type="Proteomes" id="UP000828048">
    <property type="component" value="Chromosome 5"/>
</dbReference>
<gene>
    <name evidence="1" type="ORF">Vadar_003870</name>
</gene>
<sequence length="188" mass="20427">MVVVVVVVAAVVGGGGGGEGRREKRVRRSRRRQKRDGTKRRRPWDKPFDSLLCGTMSFLAMRAEKLPFLLPAVFTIGPRLDDEDSLVKYAKLVSPHEKLSSHIKDLVHGIIEAALNRFAICIQETGVVGTSTHAAVNVARLIMMKPKPAKPATSESPSPAPPQGVGNGNTNTNPNESFLELLVVRVTN</sequence>